<dbReference type="EMBL" id="JABASA010000016">
    <property type="protein sequence ID" value="NMD49574.1"/>
    <property type="molecule type" value="Genomic_DNA"/>
</dbReference>
<dbReference type="InterPro" id="IPR023201">
    <property type="entry name" value="SecY_dom_sf"/>
</dbReference>
<evidence type="ECO:0000256" key="1">
    <source>
        <dbReference type="ARBA" id="ARBA00022448"/>
    </source>
</evidence>
<protein>
    <recommendedName>
        <fullName evidence="8 9">Accessory Sec system protein translocase subunit SecY2</fullName>
    </recommendedName>
</protein>
<dbReference type="Pfam" id="PF00344">
    <property type="entry name" value="SecY"/>
    <property type="match status" value="1"/>
</dbReference>
<dbReference type="Gene3D" id="1.10.3370.10">
    <property type="entry name" value="SecY subunit domain"/>
    <property type="match status" value="1"/>
</dbReference>
<dbReference type="PANTHER" id="PTHR10906">
    <property type="entry name" value="SECY/SEC61-ALPHA FAMILY MEMBER"/>
    <property type="match status" value="1"/>
</dbReference>
<feature type="transmembrane region" description="Helical" evidence="8">
    <location>
        <begin position="191"/>
        <end position="210"/>
    </location>
</feature>
<comment type="caution">
    <text evidence="8">Lacks conserved residue(s) required for the propagation of feature annotation.</text>
</comment>
<evidence type="ECO:0000256" key="9">
    <source>
        <dbReference type="NCBIfam" id="TIGR02920"/>
    </source>
</evidence>
<dbReference type="NCBIfam" id="NF009082">
    <property type="entry name" value="PRK12417.1"/>
    <property type="match status" value="1"/>
</dbReference>
<keyword evidence="5 8" id="KW-1133">Transmembrane helix</keyword>
<feature type="transmembrane region" description="Helical" evidence="8">
    <location>
        <begin position="339"/>
        <end position="362"/>
    </location>
</feature>
<feature type="transmembrane region" description="Helical" evidence="8">
    <location>
        <begin position="64"/>
        <end position="83"/>
    </location>
</feature>
<dbReference type="GO" id="GO:0065002">
    <property type="term" value="P:intracellular protein transmembrane transport"/>
    <property type="evidence" value="ECO:0007669"/>
    <property type="project" value="UniProtKB-UniRule"/>
</dbReference>
<feature type="transmembrane region" description="Helical" evidence="8">
    <location>
        <begin position="246"/>
        <end position="267"/>
    </location>
</feature>
<evidence type="ECO:0000313" key="11">
    <source>
        <dbReference type="Proteomes" id="UP000532121"/>
    </source>
</evidence>
<dbReference type="HAMAP" id="MF_01466">
    <property type="entry name" value="SecY2"/>
    <property type="match status" value="1"/>
</dbReference>
<dbReference type="PRINTS" id="PR00303">
    <property type="entry name" value="SECYTRNLCASE"/>
</dbReference>
<accession>A0A7X9LES7</accession>
<reference evidence="10 11" key="1">
    <citation type="submission" date="2020-04" db="EMBL/GenBank/DDBJ databases">
        <title>MicrobeNet Type strains.</title>
        <authorList>
            <person name="Nicholson A.C."/>
        </authorList>
    </citation>
    <scope>NUCLEOTIDE SEQUENCE [LARGE SCALE GENOMIC DNA]</scope>
    <source>
        <strain evidence="10 11">DSM 22768</strain>
    </source>
</reference>
<evidence type="ECO:0000256" key="7">
    <source>
        <dbReference type="ARBA" id="ARBA00023136"/>
    </source>
</evidence>
<name>A0A7X9LES7_STRRT</name>
<keyword evidence="6 8" id="KW-0811">Translocation</keyword>
<feature type="transmembrane region" description="Helical" evidence="8">
    <location>
        <begin position="368"/>
        <end position="388"/>
    </location>
</feature>
<dbReference type="GO" id="GO:0005886">
    <property type="term" value="C:plasma membrane"/>
    <property type="evidence" value="ECO:0007669"/>
    <property type="project" value="UniProtKB-SubCell"/>
</dbReference>
<dbReference type="InterPro" id="IPR002208">
    <property type="entry name" value="SecY/SEC61-alpha"/>
</dbReference>
<keyword evidence="4 8" id="KW-0653">Protein transport</keyword>
<keyword evidence="3 8" id="KW-0812">Transmembrane</keyword>
<evidence type="ECO:0000256" key="2">
    <source>
        <dbReference type="ARBA" id="ARBA00022475"/>
    </source>
</evidence>
<evidence type="ECO:0000256" key="3">
    <source>
        <dbReference type="ARBA" id="ARBA00022692"/>
    </source>
</evidence>
<dbReference type="GO" id="GO:0006605">
    <property type="term" value="P:protein targeting"/>
    <property type="evidence" value="ECO:0007669"/>
    <property type="project" value="UniProtKB-UniRule"/>
</dbReference>
<feature type="transmembrane region" description="Helical" evidence="8">
    <location>
        <begin position="128"/>
        <end position="150"/>
    </location>
</feature>
<dbReference type="Proteomes" id="UP000532121">
    <property type="component" value="Unassembled WGS sequence"/>
</dbReference>
<dbReference type="PIRSF" id="PIRSF004557">
    <property type="entry name" value="SecY"/>
    <property type="match status" value="1"/>
</dbReference>
<organism evidence="10 11">
    <name type="scientific">Streptococcus ratti</name>
    <dbReference type="NCBI Taxonomy" id="1341"/>
    <lineage>
        <taxon>Bacteria</taxon>
        <taxon>Bacillati</taxon>
        <taxon>Bacillota</taxon>
        <taxon>Bacilli</taxon>
        <taxon>Lactobacillales</taxon>
        <taxon>Streptococcaceae</taxon>
        <taxon>Streptococcus</taxon>
    </lineage>
</organism>
<comment type="function">
    <text evidence="8">Part of the accessory SecA2/SecY2 system specifically required for export of possible cell wall proteins. The central subunit of a protein translocation channel.</text>
</comment>
<evidence type="ECO:0000256" key="5">
    <source>
        <dbReference type="ARBA" id="ARBA00022989"/>
    </source>
</evidence>
<evidence type="ECO:0000313" key="10">
    <source>
        <dbReference type="EMBL" id="NMD49574.1"/>
    </source>
</evidence>
<comment type="caution">
    <text evidence="10">The sequence shown here is derived from an EMBL/GenBank/DDBJ whole genome shotgun (WGS) entry which is preliminary data.</text>
</comment>
<keyword evidence="2 8" id="KW-1003">Cell membrane</keyword>
<comment type="similarity">
    <text evidence="8">Belongs to the SecY/SEC61-alpha family. SecY2 subfamily.</text>
</comment>
<evidence type="ECO:0000256" key="8">
    <source>
        <dbReference type="HAMAP-Rule" id="MF_01466"/>
    </source>
</evidence>
<proteinExistence type="inferred from homology"/>
<evidence type="ECO:0000256" key="6">
    <source>
        <dbReference type="ARBA" id="ARBA00023010"/>
    </source>
</evidence>
<comment type="subcellular location">
    <subcellularLocation>
        <location evidence="8">Cell membrane</location>
        <topology evidence="8">Multi-pass membrane protein</topology>
    </subcellularLocation>
</comment>
<dbReference type="NCBIfam" id="TIGR02920">
    <property type="entry name" value="acc_sec_Y2"/>
    <property type="match status" value="1"/>
</dbReference>
<feature type="transmembrane region" description="Helical" evidence="8">
    <location>
        <begin position="103"/>
        <end position="122"/>
    </location>
</feature>
<dbReference type="SUPFAM" id="SSF103491">
    <property type="entry name" value="Preprotein translocase SecY subunit"/>
    <property type="match status" value="1"/>
</dbReference>
<feature type="transmembrane region" description="Helical" evidence="8">
    <location>
        <begin position="162"/>
        <end position="185"/>
    </location>
</feature>
<gene>
    <name evidence="8" type="primary">secY2</name>
    <name evidence="10" type="ORF">HHO37_07850</name>
</gene>
<sequence length="406" mass="45483">MIFLKKIVRRPLTRKLMVSAWLVLVVMIGRHIPIPNVSISDYLLKDNTFLGLSASILGGDLSRVSLFSLGLGPWMYTLILLRVANLGRKKISSPKTDTIKRNALMLIIAIIQSLSIIVNVDFHSSANQLPLVLETMLVLVAGAFVLSWLGNMNTYFGIGGPTVIVLVSMLNTQLNAILSSYTAIFSPSNRWLTVGIFLWSLAAIYIYMIFEHAEYRIPLKRVSINSSLITETYLPIKVNSAGGMQMMYAISFLLLPQYILLLLQYLYPHNNQLSKWQSYFSTSSLAGILIYMGIIFALTLIFSFVNIDLTKAVENFRKSGDYIPNIRPGKDTKEYLKQVIIVLSVFSGFIISAIVAFPLFVALGNTDLAKVAPLTGVLMMSSAMIWIIREEIRTIQLQKQYTSLFE</sequence>
<evidence type="ECO:0000256" key="4">
    <source>
        <dbReference type="ARBA" id="ARBA00022927"/>
    </source>
</evidence>
<dbReference type="RefSeq" id="WP_193523793.1">
    <property type="nucleotide sequence ID" value="NZ_JABASA010000016.1"/>
</dbReference>
<feature type="transmembrane region" description="Helical" evidence="8">
    <location>
        <begin position="287"/>
        <end position="309"/>
    </location>
</feature>
<dbReference type="AlphaFoldDB" id="A0A7X9LES7"/>
<dbReference type="InterPro" id="IPR014269">
    <property type="entry name" value="SecY2"/>
</dbReference>
<keyword evidence="1 8" id="KW-0813">Transport</keyword>
<comment type="subunit">
    <text evidence="8">Component of the accessory SecA2/SecY2 protein translocase complex required to export cell wall proteins. May form heterotrimers with SecE and SecG subunits.</text>
</comment>
<keyword evidence="7 8" id="KW-0472">Membrane</keyword>